<dbReference type="SMART" id="SM01234">
    <property type="entry name" value="Haemolytic"/>
    <property type="match status" value="1"/>
</dbReference>
<feature type="region of interest" description="Disordered" evidence="2">
    <location>
        <begin position="94"/>
        <end position="135"/>
    </location>
</feature>
<evidence type="ECO:0000313" key="3">
    <source>
        <dbReference type="EMBL" id="VVE84102.1"/>
    </source>
</evidence>
<dbReference type="Pfam" id="PF01809">
    <property type="entry name" value="YidD"/>
    <property type="match status" value="1"/>
</dbReference>
<comment type="function">
    <text evidence="1">Could be involved in insertion of integral membrane proteins into the membrane.</text>
</comment>
<dbReference type="Proteomes" id="UP000335538">
    <property type="component" value="Unassembled WGS sequence"/>
</dbReference>
<protein>
    <recommendedName>
        <fullName evidence="1">Putative membrane protein insertion efficiency factor</fullName>
    </recommendedName>
</protein>
<comment type="similarity">
    <text evidence="1">Belongs to the UPF0161 family.</text>
</comment>
<comment type="subcellular location">
    <subcellularLocation>
        <location evidence="1">Cell membrane</location>
        <topology evidence="1">Peripheral membrane protein</topology>
        <orientation evidence="1">Cytoplasmic side</orientation>
    </subcellularLocation>
</comment>
<sequence length="135" mass="14425">MRRPPGHRVTGLTGGIEMRSVLLLLLRGYKLVISPWLGNRCRFHPSCSDYAREAIVEHGAGYGTYLAARRLCRCHPFHPGGFDPVPPARHVCNVPDTPADGTDKAAGSDTSRAKQTVSSGPAAASAVTRRAPGHS</sequence>
<dbReference type="InterPro" id="IPR002696">
    <property type="entry name" value="Membr_insert_effic_factor_YidD"/>
</dbReference>
<dbReference type="HAMAP" id="MF_00386">
    <property type="entry name" value="UPF0161_YidD"/>
    <property type="match status" value="1"/>
</dbReference>
<dbReference type="PANTHER" id="PTHR33383">
    <property type="entry name" value="MEMBRANE PROTEIN INSERTION EFFICIENCY FACTOR-RELATED"/>
    <property type="match status" value="1"/>
</dbReference>
<dbReference type="PANTHER" id="PTHR33383:SF1">
    <property type="entry name" value="MEMBRANE PROTEIN INSERTION EFFICIENCY FACTOR-RELATED"/>
    <property type="match status" value="1"/>
</dbReference>
<keyword evidence="1" id="KW-0472">Membrane</keyword>
<proteinExistence type="inferred from homology"/>
<reference evidence="3 4" key="1">
    <citation type="submission" date="2019-08" db="EMBL/GenBank/DDBJ databases">
        <authorList>
            <person name="Peeters C."/>
        </authorList>
    </citation>
    <scope>NUCLEOTIDE SEQUENCE [LARGE SCALE GENOMIC DNA]</scope>
    <source>
        <strain evidence="3 4">LMG 31121</strain>
    </source>
</reference>
<evidence type="ECO:0000256" key="2">
    <source>
        <dbReference type="SAM" id="MobiDB-lite"/>
    </source>
</evidence>
<name>A0A5E5BG61_9BURK</name>
<evidence type="ECO:0000256" key="1">
    <source>
        <dbReference type="HAMAP-Rule" id="MF_00386"/>
    </source>
</evidence>
<dbReference type="AlphaFoldDB" id="A0A5E5BG61"/>
<keyword evidence="1" id="KW-1003">Cell membrane</keyword>
<dbReference type="EMBL" id="CABPSR010000016">
    <property type="protein sequence ID" value="VVE84102.1"/>
    <property type="molecule type" value="Genomic_DNA"/>
</dbReference>
<organism evidence="3 4">
    <name type="scientific">Pandoraea sputorum</name>
    <dbReference type="NCBI Taxonomy" id="93222"/>
    <lineage>
        <taxon>Bacteria</taxon>
        <taxon>Pseudomonadati</taxon>
        <taxon>Pseudomonadota</taxon>
        <taxon>Betaproteobacteria</taxon>
        <taxon>Burkholderiales</taxon>
        <taxon>Burkholderiaceae</taxon>
        <taxon>Pandoraea</taxon>
    </lineage>
</organism>
<evidence type="ECO:0000313" key="4">
    <source>
        <dbReference type="Proteomes" id="UP000335538"/>
    </source>
</evidence>
<feature type="compositionally biased region" description="Polar residues" evidence="2">
    <location>
        <begin position="108"/>
        <end position="119"/>
    </location>
</feature>
<dbReference type="NCBIfam" id="TIGR00278">
    <property type="entry name" value="membrane protein insertion efficiency factor YidD"/>
    <property type="match status" value="1"/>
</dbReference>
<gene>
    <name evidence="3" type="primary">yidD</name>
    <name evidence="3" type="ORF">PSP31121_04599</name>
</gene>
<dbReference type="GO" id="GO:0005886">
    <property type="term" value="C:plasma membrane"/>
    <property type="evidence" value="ECO:0007669"/>
    <property type="project" value="UniProtKB-SubCell"/>
</dbReference>
<accession>A0A5E5BG61</accession>